<keyword evidence="6 9" id="KW-1133">Transmembrane helix</keyword>
<dbReference type="InterPro" id="IPR003004">
    <property type="entry name" value="GspF/PilC"/>
</dbReference>
<evidence type="ECO:0000256" key="8">
    <source>
        <dbReference type="RuleBase" id="RU003923"/>
    </source>
</evidence>
<dbReference type="EMBL" id="FMAU01000001">
    <property type="protein sequence ID" value="SCB87203.1"/>
    <property type="molecule type" value="Genomic_DNA"/>
</dbReference>
<dbReference type="PANTHER" id="PTHR30012">
    <property type="entry name" value="GENERAL SECRETION PATHWAY PROTEIN"/>
    <property type="match status" value="1"/>
</dbReference>
<dbReference type="RefSeq" id="WP_032087726.1">
    <property type="nucleotide sequence ID" value="NZ_FMAU01000001.1"/>
</dbReference>
<dbReference type="PROSITE" id="PS00874">
    <property type="entry name" value="T2SP_F"/>
    <property type="match status" value="1"/>
</dbReference>
<comment type="subcellular location">
    <subcellularLocation>
        <location evidence="1 8">Cell membrane</location>
        <topology evidence="1 8">Multi-pass membrane protein</topology>
    </subcellularLocation>
</comment>
<dbReference type="InterPro" id="IPR018076">
    <property type="entry name" value="T2SS_GspF_dom"/>
</dbReference>
<keyword evidence="5 8" id="KW-0812">Transmembrane</keyword>
<keyword evidence="4" id="KW-1003">Cell membrane</keyword>
<dbReference type="PRINTS" id="PR00812">
    <property type="entry name" value="BCTERIALGSPF"/>
</dbReference>
<dbReference type="GO" id="GO:0009306">
    <property type="term" value="P:protein secretion"/>
    <property type="evidence" value="ECO:0007669"/>
    <property type="project" value="InterPro"/>
</dbReference>
<evidence type="ECO:0000256" key="6">
    <source>
        <dbReference type="ARBA" id="ARBA00022989"/>
    </source>
</evidence>
<evidence type="ECO:0000256" key="5">
    <source>
        <dbReference type="ARBA" id="ARBA00022692"/>
    </source>
</evidence>
<dbReference type="InterPro" id="IPR042094">
    <property type="entry name" value="T2SS_GspF_sf"/>
</dbReference>
<evidence type="ECO:0000256" key="4">
    <source>
        <dbReference type="ARBA" id="ARBA00022475"/>
    </source>
</evidence>
<evidence type="ECO:0000256" key="1">
    <source>
        <dbReference type="ARBA" id="ARBA00004651"/>
    </source>
</evidence>
<name>A0A1C3ZXY7_9BACI</name>
<dbReference type="InterPro" id="IPR047692">
    <property type="entry name" value="T4P_ComGB"/>
</dbReference>
<feature type="transmembrane region" description="Helical" evidence="9">
    <location>
        <begin position="118"/>
        <end position="141"/>
    </location>
</feature>
<dbReference type="Proteomes" id="UP000181997">
    <property type="component" value="Unassembled WGS sequence"/>
</dbReference>
<dbReference type="PANTHER" id="PTHR30012:SF0">
    <property type="entry name" value="TYPE II SECRETION SYSTEM PROTEIN F-RELATED"/>
    <property type="match status" value="1"/>
</dbReference>
<dbReference type="NCBIfam" id="NF041012">
    <property type="entry name" value="T4P_ComGB"/>
    <property type="match status" value="1"/>
</dbReference>
<feature type="domain" description="Type II secretion system protein GspF" evidence="10">
    <location>
        <begin position="221"/>
        <end position="343"/>
    </location>
</feature>
<protein>
    <submittedName>
        <fullName evidence="11">Competence protein ComGB</fullName>
    </submittedName>
</protein>
<feature type="transmembrane region" description="Helical" evidence="9">
    <location>
        <begin position="161"/>
        <end position="190"/>
    </location>
</feature>
<dbReference type="Pfam" id="PF00482">
    <property type="entry name" value="T2SSF"/>
    <property type="match status" value="2"/>
</dbReference>
<gene>
    <name evidence="11" type="ORF">GA0061094_1067</name>
</gene>
<reference evidence="12" key="1">
    <citation type="submission" date="2016-08" db="EMBL/GenBank/DDBJ databases">
        <authorList>
            <person name="Varghese N."/>
            <person name="Submissions Spin"/>
        </authorList>
    </citation>
    <scope>NUCLEOTIDE SEQUENCE [LARGE SCALE GENOMIC DNA]</scope>
    <source>
        <strain evidence="12">SGD-1123</strain>
    </source>
</reference>
<dbReference type="GO" id="GO:0005886">
    <property type="term" value="C:plasma membrane"/>
    <property type="evidence" value="ECO:0007669"/>
    <property type="project" value="UniProtKB-SubCell"/>
</dbReference>
<keyword evidence="3 8" id="KW-0813">Transport</keyword>
<evidence type="ECO:0000313" key="11">
    <source>
        <dbReference type="EMBL" id="SCB87203.1"/>
    </source>
</evidence>
<evidence type="ECO:0000313" key="12">
    <source>
        <dbReference type="Proteomes" id="UP000181997"/>
    </source>
</evidence>
<evidence type="ECO:0000256" key="2">
    <source>
        <dbReference type="ARBA" id="ARBA00005745"/>
    </source>
</evidence>
<keyword evidence="7 9" id="KW-0472">Membrane</keyword>
<evidence type="ECO:0000256" key="3">
    <source>
        <dbReference type="ARBA" id="ARBA00022448"/>
    </source>
</evidence>
<accession>A0A1C3ZXY7</accession>
<dbReference type="Gene3D" id="1.20.81.30">
    <property type="entry name" value="Type II secretion system (T2SS), domain F"/>
    <property type="match status" value="2"/>
</dbReference>
<feature type="transmembrane region" description="Helical" evidence="9">
    <location>
        <begin position="320"/>
        <end position="345"/>
    </location>
</feature>
<dbReference type="InterPro" id="IPR001992">
    <property type="entry name" value="T2SS_GspF/T4SS_PilC_CS"/>
</dbReference>
<dbReference type="AlphaFoldDB" id="A0A1C3ZXY7"/>
<organism evidence="11 12">
    <name type="scientific">[Bacillus] enclensis</name>
    <dbReference type="NCBI Taxonomy" id="1402860"/>
    <lineage>
        <taxon>Bacteria</taxon>
        <taxon>Bacillati</taxon>
        <taxon>Bacillota</taxon>
        <taxon>Bacilli</taxon>
        <taxon>Bacillales</taxon>
        <taxon>Bacillaceae</taxon>
        <taxon>Rossellomorea</taxon>
    </lineage>
</organism>
<sequence>MFRILSSANGYMKKMDDQGKFLKRTGDLLEKGYTFSEAIDFLLVPGRNGSDKLKKRITNSLQKGEPLSSIFDRQFNMPKQVSAQIYFAEHHGEMGATLKEAGDYLLKMSEGRQKLVKVLQYPLFLVMIAIMLMVLLRRILFPRFQSLYHSLGYDQSDNYSYLFWFIESFPSYFLGFILIVATIIPFIYLFRNKLFQVSHITFLIRFPLLSFFIKHGQTHFFARELSFLLKNGVSITESLKIIERQTYRPVLQYISKKLLDGLKEGRPLYDCTSKISFFQEELSYVVSHGQKNGRLADELKMYSEICIAELEEKGNKILKYIQPAIFTFVGLFIMAIYFSIMMPLFQMMQGI</sequence>
<comment type="similarity">
    <text evidence="2 8">Belongs to the GSP F family.</text>
</comment>
<evidence type="ECO:0000259" key="10">
    <source>
        <dbReference type="Pfam" id="PF00482"/>
    </source>
</evidence>
<feature type="domain" description="Type II secretion system protein GspF" evidence="10">
    <location>
        <begin position="21"/>
        <end position="139"/>
    </location>
</feature>
<evidence type="ECO:0000256" key="7">
    <source>
        <dbReference type="ARBA" id="ARBA00023136"/>
    </source>
</evidence>
<keyword evidence="12" id="KW-1185">Reference proteome</keyword>
<proteinExistence type="inferred from homology"/>
<evidence type="ECO:0000256" key="9">
    <source>
        <dbReference type="SAM" id="Phobius"/>
    </source>
</evidence>